<name>B4QYX1_DROSI</name>
<evidence type="ECO:0000256" key="1">
    <source>
        <dbReference type="SAM" id="MobiDB-lite"/>
    </source>
</evidence>
<proteinExistence type="predicted"/>
<evidence type="ECO:0000313" key="2">
    <source>
        <dbReference type="EMBL" id="EDX11911.1"/>
    </source>
</evidence>
<organism evidence="2 3">
    <name type="scientific">Drosophila simulans</name>
    <name type="common">Fruit fly</name>
    <dbReference type="NCBI Taxonomy" id="7240"/>
    <lineage>
        <taxon>Eukaryota</taxon>
        <taxon>Metazoa</taxon>
        <taxon>Ecdysozoa</taxon>
        <taxon>Arthropoda</taxon>
        <taxon>Hexapoda</taxon>
        <taxon>Insecta</taxon>
        <taxon>Pterygota</taxon>
        <taxon>Neoptera</taxon>
        <taxon>Endopterygota</taxon>
        <taxon>Diptera</taxon>
        <taxon>Brachycera</taxon>
        <taxon>Muscomorpha</taxon>
        <taxon>Ephydroidea</taxon>
        <taxon>Drosophilidae</taxon>
        <taxon>Drosophila</taxon>
        <taxon>Sophophora</taxon>
    </lineage>
</organism>
<dbReference type="HOGENOM" id="CLU_2308876_0_0_1"/>
<dbReference type="EMBL" id="CM000364">
    <property type="protein sequence ID" value="EDX11911.1"/>
    <property type="molecule type" value="Genomic_DNA"/>
</dbReference>
<dbReference type="AlphaFoldDB" id="B4QYX1"/>
<accession>B4QYX1</accession>
<evidence type="ECO:0000313" key="3">
    <source>
        <dbReference type="Proteomes" id="UP000000304"/>
    </source>
</evidence>
<feature type="region of interest" description="Disordered" evidence="1">
    <location>
        <begin position="1"/>
        <end position="32"/>
    </location>
</feature>
<protein>
    <submittedName>
        <fullName evidence="2">GD19521</fullName>
    </submittedName>
</protein>
<dbReference type="PhylomeDB" id="B4QYX1"/>
<dbReference type="OMA" id="RNARSWQ"/>
<gene>
    <name evidence="2" type="primary">Dsim\GD19521</name>
    <name evidence="2" type="ORF">Dsim_GD19521</name>
</gene>
<reference evidence="2 3" key="1">
    <citation type="journal article" date="2007" name="Nature">
        <title>Evolution of genes and genomes on the Drosophila phylogeny.</title>
        <authorList>
            <consortium name="Drosophila 12 Genomes Consortium"/>
            <person name="Clark A.G."/>
            <person name="Eisen M.B."/>
            <person name="Smith D.R."/>
            <person name="Bergman C.M."/>
            <person name="Oliver B."/>
            <person name="Markow T.A."/>
            <person name="Kaufman T.C."/>
            <person name="Kellis M."/>
            <person name="Gelbart W."/>
            <person name="Iyer V.N."/>
            <person name="Pollard D.A."/>
            <person name="Sackton T.B."/>
            <person name="Larracuente A.M."/>
            <person name="Singh N.D."/>
            <person name="Abad J.P."/>
            <person name="Abt D.N."/>
            <person name="Adryan B."/>
            <person name="Aguade M."/>
            <person name="Akashi H."/>
            <person name="Anderson W.W."/>
            <person name="Aquadro C.F."/>
            <person name="Ardell D.H."/>
            <person name="Arguello R."/>
            <person name="Artieri C.G."/>
            <person name="Barbash D.A."/>
            <person name="Barker D."/>
            <person name="Barsanti P."/>
            <person name="Batterham P."/>
            <person name="Batzoglou S."/>
            <person name="Begun D."/>
            <person name="Bhutkar A."/>
            <person name="Blanco E."/>
            <person name="Bosak S.A."/>
            <person name="Bradley R.K."/>
            <person name="Brand A.D."/>
            <person name="Brent M.R."/>
            <person name="Brooks A.N."/>
            <person name="Brown R.H."/>
            <person name="Butlin R.K."/>
            <person name="Caggese C."/>
            <person name="Calvi B.R."/>
            <person name="Bernardo de Carvalho A."/>
            <person name="Caspi A."/>
            <person name="Castrezana S."/>
            <person name="Celniker S.E."/>
            <person name="Chang J.L."/>
            <person name="Chapple C."/>
            <person name="Chatterji S."/>
            <person name="Chinwalla A."/>
            <person name="Civetta A."/>
            <person name="Clifton S.W."/>
            <person name="Comeron J.M."/>
            <person name="Costello J.C."/>
            <person name="Coyne J.A."/>
            <person name="Daub J."/>
            <person name="David R.G."/>
            <person name="Delcher A.L."/>
            <person name="Delehaunty K."/>
            <person name="Do C.B."/>
            <person name="Ebling H."/>
            <person name="Edwards K."/>
            <person name="Eickbush T."/>
            <person name="Evans J.D."/>
            <person name="Filipski A."/>
            <person name="Findeiss S."/>
            <person name="Freyhult E."/>
            <person name="Fulton L."/>
            <person name="Fulton R."/>
            <person name="Garcia A.C."/>
            <person name="Gardiner A."/>
            <person name="Garfield D.A."/>
            <person name="Garvin B.E."/>
            <person name="Gibson G."/>
            <person name="Gilbert D."/>
            <person name="Gnerre S."/>
            <person name="Godfrey J."/>
            <person name="Good R."/>
            <person name="Gotea V."/>
            <person name="Gravely B."/>
            <person name="Greenberg A.J."/>
            <person name="Griffiths-Jones S."/>
            <person name="Gross S."/>
            <person name="Guigo R."/>
            <person name="Gustafson E.A."/>
            <person name="Haerty W."/>
            <person name="Hahn M.W."/>
            <person name="Halligan D.L."/>
            <person name="Halpern A.L."/>
            <person name="Halter G.M."/>
            <person name="Han M.V."/>
            <person name="Heger A."/>
            <person name="Hillier L."/>
            <person name="Hinrichs A.S."/>
            <person name="Holmes I."/>
            <person name="Hoskins R.A."/>
            <person name="Hubisz M.J."/>
            <person name="Hultmark D."/>
            <person name="Huntley M.A."/>
            <person name="Jaffe D.B."/>
            <person name="Jagadeeshan S."/>
            <person name="Jeck W.R."/>
            <person name="Johnson J."/>
            <person name="Jones C.D."/>
            <person name="Jordan W.C."/>
            <person name="Karpen G.H."/>
            <person name="Kataoka E."/>
            <person name="Keightley P.D."/>
            <person name="Kheradpour P."/>
            <person name="Kirkness E.F."/>
            <person name="Koerich L.B."/>
            <person name="Kristiansen K."/>
            <person name="Kudrna D."/>
            <person name="Kulathinal R.J."/>
            <person name="Kumar S."/>
            <person name="Kwok R."/>
            <person name="Lander E."/>
            <person name="Langley C.H."/>
            <person name="Lapoint R."/>
            <person name="Lazzaro B.P."/>
            <person name="Lee S.J."/>
            <person name="Levesque L."/>
            <person name="Li R."/>
            <person name="Lin C.F."/>
            <person name="Lin M.F."/>
            <person name="Lindblad-Toh K."/>
            <person name="Llopart A."/>
            <person name="Long M."/>
            <person name="Low L."/>
            <person name="Lozovsky E."/>
            <person name="Lu J."/>
            <person name="Luo M."/>
            <person name="Machado C.A."/>
            <person name="Makalowski W."/>
            <person name="Marzo M."/>
            <person name="Matsuda M."/>
            <person name="Matzkin L."/>
            <person name="McAllister B."/>
            <person name="McBride C.S."/>
            <person name="McKernan B."/>
            <person name="McKernan K."/>
            <person name="Mendez-Lago M."/>
            <person name="Minx P."/>
            <person name="Mollenhauer M.U."/>
            <person name="Montooth K."/>
            <person name="Mount S.M."/>
            <person name="Mu X."/>
            <person name="Myers E."/>
            <person name="Negre B."/>
            <person name="Newfeld S."/>
            <person name="Nielsen R."/>
            <person name="Noor M.A."/>
            <person name="O'Grady P."/>
            <person name="Pachter L."/>
            <person name="Papaceit M."/>
            <person name="Parisi M.J."/>
            <person name="Parisi M."/>
            <person name="Parts L."/>
            <person name="Pedersen J.S."/>
            <person name="Pesole G."/>
            <person name="Phillippy A.M."/>
            <person name="Ponting C.P."/>
            <person name="Pop M."/>
            <person name="Porcelli D."/>
            <person name="Powell J.R."/>
            <person name="Prohaska S."/>
            <person name="Pruitt K."/>
            <person name="Puig M."/>
            <person name="Quesneville H."/>
            <person name="Ram K.R."/>
            <person name="Rand D."/>
            <person name="Rasmussen M.D."/>
            <person name="Reed L.K."/>
            <person name="Reenan R."/>
            <person name="Reily A."/>
            <person name="Remington K.A."/>
            <person name="Rieger T.T."/>
            <person name="Ritchie M.G."/>
            <person name="Robin C."/>
            <person name="Rogers Y.H."/>
            <person name="Rohde C."/>
            <person name="Rozas J."/>
            <person name="Rubenfield M.J."/>
            <person name="Ruiz A."/>
            <person name="Russo S."/>
            <person name="Salzberg S.L."/>
            <person name="Sanchez-Gracia A."/>
            <person name="Saranga D.J."/>
            <person name="Sato H."/>
            <person name="Schaeffer S.W."/>
            <person name="Schatz M.C."/>
            <person name="Schlenke T."/>
            <person name="Schwartz R."/>
            <person name="Segarra C."/>
            <person name="Singh R.S."/>
            <person name="Sirot L."/>
            <person name="Sirota M."/>
            <person name="Sisneros N.B."/>
            <person name="Smith C.D."/>
            <person name="Smith T.F."/>
            <person name="Spieth J."/>
            <person name="Stage D.E."/>
            <person name="Stark A."/>
            <person name="Stephan W."/>
            <person name="Strausberg R.L."/>
            <person name="Strempel S."/>
            <person name="Sturgill D."/>
            <person name="Sutton G."/>
            <person name="Sutton G.G."/>
            <person name="Tao W."/>
            <person name="Teichmann S."/>
            <person name="Tobari Y.N."/>
            <person name="Tomimura Y."/>
            <person name="Tsolas J.M."/>
            <person name="Valente V.L."/>
            <person name="Venter E."/>
            <person name="Venter J.C."/>
            <person name="Vicario S."/>
            <person name="Vieira F.G."/>
            <person name="Vilella A.J."/>
            <person name="Villasante A."/>
            <person name="Walenz B."/>
            <person name="Wang J."/>
            <person name="Wasserman M."/>
            <person name="Watts T."/>
            <person name="Wilson D."/>
            <person name="Wilson R.K."/>
            <person name="Wing R.A."/>
            <person name="Wolfner M.F."/>
            <person name="Wong A."/>
            <person name="Wong G.K."/>
            <person name="Wu C.I."/>
            <person name="Wu G."/>
            <person name="Yamamoto D."/>
            <person name="Yang H.P."/>
            <person name="Yang S.P."/>
            <person name="Yorke J.A."/>
            <person name="Yoshida K."/>
            <person name="Zdobnov E."/>
            <person name="Zhang P."/>
            <person name="Zhang Y."/>
            <person name="Zimin A.V."/>
            <person name="Baldwin J."/>
            <person name="Abdouelleil A."/>
            <person name="Abdulkadir J."/>
            <person name="Abebe A."/>
            <person name="Abera B."/>
            <person name="Abreu J."/>
            <person name="Acer S.C."/>
            <person name="Aftuck L."/>
            <person name="Alexander A."/>
            <person name="An P."/>
            <person name="Anderson E."/>
            <person name="Anderson S."/>
            <person name="Arachi H."/>
            <person name="Azer M."/>
            <person name="Bachantsang P."/>
            <person name="Barry A."/>
            <person name="Bayul T."/>
            <person name="Berlin A."/>
            <person name="Bessette D."/>
            <person name="Bloom T."/>
            <person name="Blye J."/>
            <person name="Boguslavskiy L."/>
            <person name="Bonnet C."/>
            <person name="Boukhgalter B."/>
            <person name="Bourzgui I."/>
            <person name="Brown A."/>
            <person name="Cahill P."/>
            <person name="Channer S."/>
            <person name="Cheshatsang Y."/>
            <person name="Chuda L."/>
            <person name="Citroen M."/>
            <person name="Collymore A."/>
            <person name="Cooke P."/>
            <person name="Costello M."/>
            <person name="D'Aco K."/>
            <person name="Daza R."/>
            <person name="De Haan G."/>
            <person name="DeGray S."/>
            <person name="DeMaso C."/>
            <person name="Dhargay N."/>
            <person name="Dooley K."/>
            <person name="Dooley E."/>
            <person name="Doricent M."/>
            <person name="Dorje P."/>
            <person name="Dorjee K."/>
            <person name="Dupes A."/>
            <person name="Elong R."/>
            <person name="Falk J."/>
            <person name="Farina A."/>
            <person name="Faro S."/>
            <person name="Ferguson D."/>
            <person name="Fisher S."/>
            <person name="Foley C.D."/>
            <person name="Franke A."/>
            <person name="Friedrich D."/>
            <person name="Gadbois L."/>
            <person name="Gearin G."/>
            <person name="Gearin C.R."/>
            <person name="Giannoukos G."/>
            <person name="Goode T."/>
            <person name="Graham J."/>
            <person name="Grandbois E."/>
            <person name="Grewal S."/>
            <person name="Gyaltsen K."/>
            <person name="Hafez N."/>
            <person name="Hagos B."/>
            <person name="Hall J."/>
            <person name="Henson C."/>
            <person name="Hollinger A."/>
            <person name="Honan T."/>
            <person name="Huard M.D."/>
            <person name="Hughes L."/>
            <person name="Hurhula B."/>
            <person name="Husby M.E."/>
            <person name="Kamat A."/>
            <person name="Kanga B."/>
            <person name="Kashin S."/>
            <person name="Khazanovich D."/>
            <person name="Kisner P."/>
            <person name="Lance K."/>
            <person name="Lara M."/>
            <person name="Lee W."/>
            <person name="Lennon N."/>
            <person name="Letendre F."/>
            <person name="LeVine R."/>
            <person name="Lipovsky A."/>
            <person name="Liu X."/>
            <person name="Liu J."/>
            <person name="Liu S."/>
            <person name="Lokyitsang T."/>
            <person name="Lokyitsang Y."/>
            <person name="Lubonja R."/>
            <person name="Lui A."/>
            <person name="MacDonald P."/>
            <person name="Magnisalis V."/>
            <person name="Maru K."/>
            <person name="Matthews C."/>
            <person name="McCusker W."/>
            <person name="McDonough S."/>
            <person name="Mehta T."/>
            <person name="Meldrim J."/>
            <person name="Meneus L."/>
            <person name="Mihai O."/>
            <person name="Mihalev A."/>
            <person name="Mihova T."/>
            <person name="Mittelman R."/>
            <person name="Mlenga V."/>
            <person name="Montmayeur A."/>
            <person name="Mulrain L."/>
            <person name="Navidi A."/>
            <person name="Naylor J."/>
            <person name="Negash T."/>
            <person name="Nguyen T."/>
            <person name="Nguyen N."/>
            <person name="Nicol R."/>
            <person name="Norbu C."/>
            <person name="Norbu N."/>
            <person name="Novod N."/>
            <person name="O'Neill B."/>
            <person name="Osman S."/>
            <person name="Markiewicz E."/>
            <person name="Oyono O.L."/>
            <person name="Patti C."/>
            <person name="Phunkhang P."/>
            <person name="Pierre F."/>
            <person name="Priest M."/>
            <person name="Raghuraman S."/>
            <person name="Rege F."/>
            <person name="Reyes R."/>
            <person name="Rise C."/>
            <person name="Rogov P."/>
            <person name="Ross K."/>
            <person name="Ryan E."/>
            <person name="Settipalli S."/>
            <person name="Shea T."/>
            <person name="Sherpa N."/>
            <person name="Shi L."/>
            <person name="Shih D."/>
            <person name="Sparrow T."/>
            <person name="Spaulding J."/>
            <person name="Stalker J."/>
            <person name="Stange-Thomann N."/>
            <person name="Stavropoulos S."/>
            <person name="Stone C."/>
            <person name="Strader C."/>
            <person name="Tesfaye S."/>
            <person name="Thomson T."/>
            <person name="Thoulutsang Y."/>
            <person name="Thoulutsang D."/>
            <person name="Topham K."/>
            <person name="Topping I."/>
            <person name="Tsamla T."/>
            <person name="Vassiliev H."/>
            <person name="Vo A."/>
            <person name="Wangchuk T."/>
            <person name="Wangdi T."/>
            <person name="Weiand M."/>
            <person name="Wilkinson J."/>
            <person name="Wilson A."/>
            <person name="Yadav S."/>
            <person name="Young G."/>
            <person name="Yu Q."/>
            <person name="Zembek L."/>
            <person name="Zhong D."/>
            <person name="Zimmer A."/>
            <person name="Zwirko Z."/>
            <person name="Jaffe D.B."/>
            <person name="Alvarez P."/>
            <person name="Brockman W."/>
            <person name="Butler J."/>
            <person name="Chin C."/>
            <person name="Gnerre S."/>
            <person name="Grabherr M."/>
            <person name="Kleber M."/>
            <person name="Mauceli E."/>
            <person name="MacCallum I."/>
        </authorList>
    </citation>
    <scope>NUCLEOTIDE SEQUENCE [LARGE SCALE GENOMIC DNA]</scope>
    <source>
        <strain evidence="3">white501</strain>
    </source>
</reference>
<dbReference type="Proteomes" id="UP000000304">
    <property type="component" value="Chromosome 3R"/>
</dbReference>
<sequence length="114" mass="12186">MRIIADGERPKAATTASVSLSAPPPEALSTGATSWTTIASDLRSSSARLPGETPALAAQEPWNCLSRNARSWQDFDQNKPLDCPLPMAGSRRTWLVSEVPVGQSSDEGIYDSRA</sequence>
<keyword evidence="3" id="KW-1185">Reference proteome</keyword>
<feature type="compositionally biased region" description="Basic and acidic residues" evidence="1">
    <location>
        <begin position="1"/>
        <end position="11"/>
    </location>
</feature>